<dbReference type="Pfam" id="PF00563">
    <property type="entry name" value="EAL"/>
    <property type="match status" value="1"/>
</dbReference>
<dbReference type="SMART" id="SM00052">
    <property type="entry name" value="EAL"/>
    <property type="match status" value="1"/>
</dbReference>
<dbReference type="InterPro" id="IPR050706">
    <property type="entry name" value="Cyclic-di-GMP_PDE-like"/>
</dbReference>
<protein>
    <submittedName>
        <fullName evidence="2">EAL domain-containing protein</fullName>
    </submittedName>
</protein>
<dbReference type="PANTHER" id="PTHR33121:SF15">
    <property type="entry name" value="BLUE LIGHT- AND TEMPERATURE-REGULATED ANTIREPRESSOR BLUF"/>
    <property type="match status" value="1"/>
</dbReference>
<evidence type="ECO:0000313" key="2">
    <source>
        <dbReference type="EMBL" id="MDZ5459974.1"/>
    </source>
</evidence>
<reference evidence="2 3" key="1">
    <citation type="submission" date="2023-11" db="EMBL/GenBank/DDBJ databases">
        <title>Draft genome of Azohydromonas lata strain H1 (DSM1123), a polyhydroxyalkanoate producer.</title>
        <authorList>
            <person name="Traversa D."/>
            <person name="D'Addabbo P."/>
            <person name="Pazzani C."/>
            <person name="Manzari C."/>
            <person name="Chiara M."/>
            <person name="Scrascia M."/>
        </authorList>
    </citation>
    <scope>NUCLEOTIDE SEQUENCE [LARGE SCALE GENOMIC DNA]</scope>
    <source>
        <strain evidence="2 3">H1</strain>
    </source>
</reference>
<dbReference type="PANTHER" id="PTHR33121">
    <property type="entry name" value="CYCLIC DI-GMP PHOSPHODIESTERASE PDEF"/>
    <property type="match status" value="1"/>
</dbReference>
<dbReference type="CDD" id="cd01948">
    <property type="entry name" value="EAL"/>
    <property type="match status" value="1"/>
</dbReference>
<dbReference type="InterPro" id="IPR001633">
    <property type="entry name" value="EAL_dom"/>
</dbReference>
<comment type="caution">
    <text evidence="2">The sequence shown here is derived from an EMBL/GenBank/DDBJ whole genome shotgun (WGS) entry which is preliminary data.</text>
</comment>
<evidence type="ECO:0000259" key="1">
    <source>
        <dbReference type="PROSITE" id="PS50883"/>
    </source>
</evidence>
<dbReference type="SUPFAM" id="SSF141868">
    <property type="entry name" value="EAL domain-like"/>
    <property type="match status" value="1"/>
</dbReference>
<proteinExistence type="predicted"/>
<dbReference type="InterPro" id="IPR035919">
    <property type="entry name" value="EAL_sf"/>
</dbReference>
<gene>
    <name evidence="2" type="ORF">SM757_25655</name>
</gene>
<dbReference type="Proteomes" id="UP001293718">
    <property type="component" value="Unassembled WGS sequence"/>
</dbReference>
<keyword evidence="3" id="KW-1185">Reference proteome</keyword>
<dbReference type="Gene3D" id="3.20.20.450">
    <property type="entry name" value="EAL domain"/>
    <property type="match status" value="1"/>
</dbReference>
<accession>A0ABU5IM97</accession>
<organism evidence="2 3">
    <name type="scientific">Azohydromonas lata</name>
    <dbReference type="NCBI Taxonomy" id="45677"/>
    <lineage>
        <taxon>Bacteria</taxon>
        <taxon>Pseudomonadati</taxon>
        <taxon>Pseudomonadota</taxon>
        <taxon>Betaproteobacteria</taxon>
        <taxon>Burkholderiales</taxon>
        <taxon>Sphaerotilaceae</taxon>
        <taxon>Azohydromonas</taxon>
    </lineage>
</organism>
<dbReference type="RefSeq" id="WP_322467573.1">
    <property type="nucleotide sequence ID" value="NZ_JAXOJX010000055.1"/>
</dbReference>
<dbReference type="PROSITE" id="PS50883">
    <property type="entry name" value="EAL"/>
    <property type="match status" value="1"/>
</dbReference>
<sequence length="280" mass="30041">MSPTAITYPVLPAALGVLSTPPDLAAGAACPGDCASAEKLGFDFSFAFQPIVDLDARGVWGHEALVRGLHGEGAMSVLGQVNEDNRYRFDQLCRIKALREAVALGLQARLSLNFLPNAVYKPDICIRTTLEVARATGFPIGHIVFETTEGEQVHDKAWYAEVMREYKRIGFLTAIDDFGAGYAGLSLLADFVPDIVKLDMALLRGVEADAKRQAIVRHTTALCRELGVSVVAEGVETAGEYGFLADLGITLMQGYFFARPAFRALVPAQQIAALQPPGAG</sequence>
<name>A0ABU5IM97_9BURK</name>
<feature type="domain" description="EAL" evidence="1">
    <location>
        <begin position="27"/>
        <end position="274"/>
    </location>
</feature>
<evidence type="ECO:0000313" key="3">
    <source>
        <dbReference type="Proteomes" id="UP001293718"/>
    </source>
</evidence>
<dbReference type="EMBL" id="JAXOJX010000055">
    <property type="protein sequence ID" value="MDZ5459974.1"/>
    <property type="molecule type" value="Genomic_DNA"/>
</dbReference>